<protein>
    <submittedName>
        <fullName evidence="2">Uncharacterized protein</fullName>
    </submittedName>
</protein>
<dbReference type="GeneID" id="92052672"/>
<reference evidence="2 3" key="1">
    <citation type="submission" date="2023-01" db="EMBL/GenBank/DDBJ databases">
        <title>Analysis of 21 Apiospora genomes using comparative genomics revels a genus with tremendous synthesis potential of carbohydrate active enzymes and secondary metabolites.</title>
        <authorList>
            <person name="Sorensen T."/>
        </authorList>
    </citation>
    <scope>NUCLEOTIDE SEQUENCE [LARGE SCALE GENOMIC DNA]</scope>
    <source>
        <strain evidence="2 3">CBS 114990</strain>
    </source>
</reference>
<comment type="caution">
    <text evidence="2">The sequence shown here is derived from an EMBL/GenBank/DDBJ whole genome shotgun (WGS) entry which is preliminary data.</text>
</comment>
<evidence type="ECO:0000313" key="3">
    <source>
        <dbReference type="Proteomes" id="UP001433268"/>
    </source>
</evidence>
<dbReference type="Proteomes" id="UP001433268">
    <property type="component" value="Unassembled WGS sequence"/>
</dbReference>
<organism evidence="2 3">
    <name type="scientific">Apiospora hydei</name>
    <dbReference type="NCBI Taxonomy" id="1337664"/>
    <lineage>
        <taxon>Eukaryota</taxon>
        <taxon>Fungi</taxon>
        <taxon>Dikarya</taxon>
        <taxon>Ascomycota</taxon>
        <taxon>Pezizomycotina</taxon>
        <taxon>Sordariomycetes</taxon>
        <taxon>Xylariomycetidae</taxon>
        <taxon>Amphisphaeriales</taxon>
        <taxon>Apiosporaceae</taxon>
        <taxon>Apiospora</taxon>
    </lineage>
</organism>
<accession>A0ABR1UQ87</accession>
<gene>
    <name evidence="2" type="ORF">PG997_015298</name>
</gene>
<feature type="compositionally biased region" description="Low complexity" evidence="1">
    <location>
        <begin position="108"/>
        <end position="118"/>
    </location>
</feature>
<evidence type="ECO:0000313" key="2">
    <source>
        <dbReference type="EMBL" id="KAK8061077.1"/>
    </source>
</evidence>
<dbReference type="RefSeq" id="XP_066660497.1">
    <property type="nucleotide sequence ID" value="XM_066819612.1"/>
</dbReference>
<feature type="region of interest" description="Disordered" evidence="1">
    <location>
        <begin position="93"/>
        <end position="118"/>
    </location>
</feature>
<proteinExistence type="predicted"/>
<name>A0ABR1UQ87_9PEZI</name>
<sequence length="173" mass="18867">MYSVVTRGKAKQNVIIAGCTLHERDEARRQLRYDSIFGAVIKEAEMLGEIGQLPGAASVLSPAPAVVDGNFIEQPDGSVGFKQEYLDHMNNFKPQPLESISEKEEPVTDTTDASASAASSTFVITRQLGGTAAKDMAVPRPYDPEEDEDLVFLDLDLEEEEDAVDAEDDYVVV</sequence>
<evidence type="ECO:0000256" key="1">
    <source>
        <dbReference type="SAM" id="MobiDB-lite"/>
    </source>
</evidence>
<dbReference type="EMBL" id="JAQQWN010000011">
    <property type="protein sequence ID" value="KAK8061077.1"/>
    <property type="molecule type" value="Genomic_DNA"/>
</dbReference>
<keyword evidence="3" id="KW-1185">Reference proteome</keyword>